<dbReference type="PANTHER" id="PTHR16943:SF8">
    <property type="entry name" value="2-METHYLCITRATE DEHYDRATASE"/>
    <property type="match status" value="1"/>
</dbReference>
<feature type="domain" description="MmgE/PrpD N-terminal" evidence="2">
    <location>
        <begin position="5"/>
        <end position="233"/>
    </location>
</feature>
<gene>
    <name evidence="3" type="ORF">METZ01_LOCUS360768</name>
</gene>
<dbReference type="InterPro" id="IPR045336">
    <property type="entry name" value="MmgE_PrpD_N"/>
</dbReference>
<dbReference type="GO" id="GO:0016829">
    <property type="term" value="F:lyase activity"/>
    <property type="evidence" value="ECO:0007669"/>
    <property type="project" value="InterPro"/>
</dbReference>
<feature type="non-terminal residue" evidence="3">
    <location>
        <position position="283"/>
    </location>
</feature>
<sequence>MSTIKQLATYIHDVNYTNIPEEVINLAEDCVLDAVGAAVTGFQLESTRAVREVVNQHWQNGQSTHWFTGSKASTMAAGFANSMAASAADIDDGHRMAVGHAGSAVVPAAIAIAEEVRASPQEILTAIVLGYETAVRLAVARKPEMNPSTASGRWCGFGVAAVGAKLRRLTVSQTIQALLITEQHSPGLLSAHLHGFGGSHVKEGIAWAVVTGIVALDLAMSGFKGYPDTLEQPHLYDGDAIIKDLGNEFMFQGTFFKPYACCRWIHPAIDAFLSIMEKEKLSA</sequence>
<organism evidence="3">
    <name type="scientific">marine metagenome</name>
    <dbReference type="NCBI Taxonomy" id="408172"/>
    <lineage>
        <taxon>unclassified sequences</taxon>
        <taxon>metagenomes</taxon>
        <taxon>ecological metagenomes</taxon>
    </lineage>
</organism>
<dbReference type="AlphaFoldDB" id="A0A382SDD1"/>
<dbReference type="InterPro" id="IPR042183">
    <property type="entry name" value="MmgE/PrpD_sf_1"/>
</dbReference>
<evidence type="ECO:0000259" key="2">
    <source>
        <dbReference type="Pfam" id="PF03972"/>
    </source>
</evidence>
<dbReference type="InterPro" id="IPR036148">
    <property type="entry name" value="MmgE/PrpD_sf"/>
</dbReference>
<proteinExistence type="inferred from homology"/>
<dbReference type="EMBL" id="UINC01128270">
    <property type="protein sequence ID" value="SVD07914.1"/>
    <property type="molecule type" value="Genomic_DNA"/>
</dbReference>
<evidence type="ECO:0000256" key="1">
    <source>
        <dbReference type="ARBA" id="ARBA00006174"/>
    </source>
</evidence>
<dbReference type="PANTHER" id="PTHR16943">
    <property type="entry name" value="2-METHYLCITRATE DEHYDRATASE-RELATED"/>
    <property type="match status" value="1"/>
</dbReference>
<dbReference type="Gene3D" id="1.10.4100.10">
    <property type="entry name" value="2-methylcitrate dehydratase PrpD"/>
    <property type="match status" value="1"/>
</dbReference>
<comment type="similarity">
    <text evidence="1">Belongs to the PrpD family.</text>
</comment>
<protein>
    <recommendedName>
        <fullName evidence="2">MmgE/PrpD N-terminal domain-containing protein</fullName>
    </recommendedName>
</protein>
<evidence type="ECO:0000313" key="3">
    <source>
        <dbReference type="EMBL" id="SVD07914.1"/>
    </source>
</evidence>
<dbReference type="SUPFAM" id="SSF103378">
    <property type="entry name" value="2-methylcitrate dehydratase PrpD"/>
    <property type="match status" value="1"/>
</dbReference>
<feature type="non-terminal residue" evidence="3">
    <location>
        <position position="1"/>
    </location>
</feature>
<accession>A0A382SDD1</accession>
<name>A0A382SDD1_9ZZZZ</name>
<dbReference type="InterPro" id="IPR005656">
    <property type="entry name" value="MmgE_PrpD"/>
</dbReference>
<reference evidence="3" key="1">
    <citation type="submission" date="2018-05" db="EMBL/GenBank/DDBJ databases">
        <authorList>
            <person name="Lanie J.A."/>
            <person name="Ng W.-L."/>
            <person name="Kazmierczak K.M."/>
            <person name="Andrzejewski T.M."/>
            <person name="Davidsen T.M."/>
            <person name="Wayne K.J."/>
            <person name="Tettelin H."/>
            <person name="Glass J.I."/>
            <person name="Rusch D."/>
            <person name="Podicherti R."/>
            <person name="Tsui H.-C.T."/>
            <person name="Winkler M.E."/>
        </authorList>
    </citation>
    <scope>NUCLEOTIDE SEQUENCE</scope>
</reference>
<dbReference type="Pfam" id="PF03972">
    <property type="entry name" value="MmgE_PrpD_N"/>
    <property type="match status" value="1"/>
</dbReference>